<organism evidence="2">
    <name type="scientific">uncultured Gemmatimonadota bacterium</name>
    <dbReference type="NCBI Taxonomy" id="203437"/>
    <lineage>
        <taxon>Bacteria</taxon>
        <taxon>Pseudomonadati</taxon>
        <taxon>Gemmatimonadota</taxon>
        <taxon>environmental samples</taxon>
    </lineage>
</organism>
<sequence length="122" mass="13545">APLRAADRARLHGLHRPCAVERAAPALRSPPRARRRAGPGHRAARRGTRPGLRARRGEPLEGGGRHRRHPGRDRGLHARLWHGQHHQRGKDVGRREQRRGDPARGDGRGVAGGRDRLAHPQV</sequence>
<protein>
    <submittedName>
        <fullName evidence="2">Uncharacterized protein</fullName>
    </submittedName>
</protein>
<evidence type="ECO:0000313" key="2">
    <source>
        <dbReference type="EMBL" id="CAA9329277.1"/>
    </source>
</evidence>
<feature type="non-terminal residue" evidence="2">
    <location>
        <position position="122"/>
    </location>
</feature>
<proteinExistence type="predicted"/>
<reference evidence="2" key="1">
    <citation type="submission" date="2020-02" db="EMBL/GenBank/DDBJ databases">
        <authorList>
            <person name="Meier V. D."/>
        </authorList>
    </citation>
    <scope>NUCLEOTIDE SEQUENCE</scope>
    <source>
        <strain evidence="2">AVDCRST_MAG68</strain>
    </source>
</reference>
<dbReference type="EMBL" id="CADCTW010000114">
    <property type="protein sequence ID" value="CAA9329277.1"/>
    <property type="molecule type" value="Genomic_DNA"/>
</dbReference>
<feature type="region of interest" description="Disordered" evidence="1">
    <location>
        <begin position="1"/>
        <end position="122"/>
    </location>
</feature>
<feature type="compositionally biased region" description="Basic and acidic residues" evidence="1">
    <location>
        <begin position="1"/>
        <end position="10"/>
    </location>
</feature>
<evidence type="ECO:0000256" key="1">
    <source>
        <dbReference type="SAM" id="MobiDB-lite"/>
    </source>
</evidence>
<feature type="compositionally biased region" description="Basic and acidic residues" evidence="1">
    <location>
        <begin position="89"/>
        <end position="122"/>
    </location>
</feature>
<gene>
    <name evidence="2" type="ORF">AVDCRST_MAG68-2404</name>
</gene>
<feature type="compositionally biased region" description="Basic residues" evidence="1">
    <location>
        <begin position="65"/>
        <end position="88"/>
    </location>
</feature>
<name>A0A6J4LE61_9BACT</name>
<feature type="non-terminal residue" evidence="2">
    <location>
        <position position="1"/>
    </location>
</feature>
<dbReference type="AlphaFoldDB" id="A0A6J4LE61"/>
<feature type="compositionally biased region" description="Basic residues" evidence="1">
    <location>
        <begin position="31"/>
        <end position="54"/>
    </location>
</feature>
<accession>A0A6J4LE61</accession>